<evidence type="ECO:0000256" key="1">
    <source>
        <dbReference type="SAM" id="MobiDB-lite"/>
    </source>
</evidence>
<feature type="region of interest" description="Disordered" evidence="1">
    <location>
        <begin position="46"/>
        <end position="66"/>
    </location>
</feature>
<accession>A0A9D4T8T5</accession>
<dbReference type="EMBL" id="JABSTV010001245">
    <property type="protein sequence ID" value="KAH7982805.1"/>
    <property type="molecule type" value="Genomic_DNA"/>
</dbReference>
<sequence>MFHVLEYHLPRDLKVHLTYFSWSPRLTMICKTPCSSFTASDIDLFPSDTAPPGTPSSTWTPPAPRPVQTVHLPTTGYTGGRHHPPVPIDPSTERPTILESTTSDSDVLVLPPEPLPPLSITDSTPATAPCTVAFAAESCDASLTTRGDSTVTFETAHVAAEHTPVLIPLESHDTAYTTDAEPAFALHASGFANTSGPVLKCS</sequence>
<organism evidence="2 3">
    <name type="scientific">Rhipicephalus sanguineus</name>
    <name type="common">Brown dog tick</name>
    <name type="synonym">Ixodes sanguineus</name>
    <dbReference type="NCBI Taxonomy" id="34632"/>
    <lineage>
        <taxon>Eukaryota</taxon>
        <taxon>Metazoa</taxon>
        <taxon>Ecdysozoa</taxon>
        <taxon>Arthropoda</taxon>
        <taxon>Chelicerata</taxon>
        <taxon>Arachnida</taxon>
        <taxon>Acari</taxon>
        <taxon>Parasitiformes</taxon>
        <taxon>Ixodida</taxon>
        <taxon>Ixodoidea</taxon>
        <taxon>Ixodidae</taxon>
        <taxon>Rhipicephalinae</taxon>
        <taxon>Rhipicephalus</taxon>
        <taxon>Rhipicephalus</taxon>
    </lineage>
</organism>
<protein>
    <submittedName>
        <fullName evidence="2">Uncharacterized protein</fullName>
    </submittedName>
</protein>
<keyword evidence="3" id="KW-1185">Reference proteome</keyword>
<reference evidence="2" key="2">
    <citation type="submission" date="2021-09" db="EMBL/GenBank/DDBJ databases">
        <authorList>
            <person name="Jia N."/>
            <person name="Wang J."/>
            <person name="Shi W."/>
            <person name="Du L."/>
            <person name="Sun Y."/>
            <person name="Zhan W."/>
            <person name="Jiang J."/>
            <person name="Wang Q."/>
            <person name="Zhang B."/>
            <person name="Ji P."/>
            <person name="Sakyi L.B."/>
            <person name="Cui X."/>
            <person name="Yuan T."/>
            <person name="Jiang B."/>
            <person name="Yang W."/>
            <person name="Lam T.T.-Y."/>
            <person name="Chang Q."/>
            <person name="Ding S."/>
            <person name="Wang X."/>
            <person name="Zhu J."/>
            <person name="Ruan X."/>
            <person name="Zhao L."/>
            <person name="Wei J."/>
            <person name="Que T."/>
            <person name="Du C."/>
            <person name="Cheng J."/>
            <person name="Dai P."/>
            <person name="Han X."/>
            <person name="Huang E."/>
            <person name="Gao Y."/>
            <person name="Liu J."/>
            <person name="Shao H."/>
            <person name="Ye R."/>
            <person name="Li L."/>
            <person name="Wei W."/>
            <person name="Wang X."/>
            <person name="Wang C."/>
            <person name="Huo Q."/>
            <person name="Li W."/>
            <person name="Guo W."/>
            <person name="Chen H."/>
            <person name="Chen S."/>
            <person name="Zhou L."/>
            <person name="Zhou L."/>
            <person name="Ni X."/>
            <person name="Tian J."/>
            <person name="Zhou Y."/>
            <person name="Sheng Y."/>
            <person name="Liu T."/>
            <person name="Pan Y."/>
            <person name="Xia L."/>
            <person name="Li J."/>
            <person name="Zhao F."/>
            <person name="Cao W."/>
        </authorList>
    </citation>
    <scope>NUCLEOTIDE SEQUENCE</scope>
    <source>
        <strain evidence="2">Rsan-2018</strain>
        <tissue evidence="2">Larvae</tissue>
    </source>
</reference>
<evidence type="ECO:0000313" key="3">
    <source>
        <dbReference type="Proteomes" id="UP000821837"/>
    </source>
</evidence>
<name>A0A9D4T8T5_RHISA</name>
<gene>
    <name evidence="2" type="ORF">HPB52_007198</name>
</gene>
<evidence type="ECO:0000313" key="2">
    <source>
        <dbReference type="EMBL" id="KAH7982805.1"/>
    </source>
</evidence>
<reference evidence="2" key="1">
    <citation type="journal article" date="2020" name="Cell">
        <title>Large-Scale Comparative Analyses of Tick Genomes Elucidate Their Genetic Diversity and Vector Capacities.</title>
        <authorList>
            <consortium name="Tick Genome and Microbiome Consortium (TIGMIC)"/>
            <person name="Jia N."/>
            <person name="Wang J."/>
            <person name="Shi W."/>
            <person name="Du L."/>
            <person name="Sun Y."/>
            <person name="Zhan W."/>
            <person name="Jiang J.F."/>
            <person name="Wang Q."/>
            <person name="Zhang B."/>
            <person name="Ji P."/>
            <person name="Bell-Sakyi L."/>
            <person name="Cui X.M."/>
            <person name="Yuan T.T."/>
            <person name="Jiang B.G."/>
            <person name="Yang W.F."/>
            <person name="Lam T.T."/>
            <person name="Chang Q.C."/>
            <person name="Ding S.J."/>
            <person name="Wang X.J."/>
            <person name="Zhu J.G."/>
            <person name="Ruan X.D."/>
            <person name="Zhao L."/>
            <person name="Wei J.T."/>
            <person name="Ye R.Z."/>
            <person name="Que T.C."/>
            <person name="Du C.H."/>
            <person name="Zhou Y.H."/>
            <person name="Cheng J.X."/>
            <person name="Dai P.F."/>
            <person name="Guo W.B."/>
            <person name="Han X.H."/>
            <person name="Huang E.J."/>
            <person name="Li L.F."/>
            <person name="Wei W."/>
            <person name="Gao Y.C."/>
            <person name="Liu J.Z."/>
            <person name="Shao H.Z."/>
            <person name="Wang X."/>
            <person name="Wang C.C."/>
            <person name="Yang T.C."/>
            <person name="Huo Q.B."/>
            <person name="Li W."/>
            <person name="Chen H.Y."/>
            <person name="Chen S.E."/>
            <person name="Zhou L.G."/>
            <person name="Ni X.B."/>
            <person name="Tian J.H."/>
            <person name="Sheng Y."/>
            <person name="Liu T."/>
            <person name="Pan Y.S."/>
            <person name="Xia L.Y."/>
            <person name="Li J."/>
            <person name="Zhao F."/>
            <person name="Cao W.C."/>
        </authorList>
    </citation>
    <scope>NUCLEOTIDE SEQUENCE</scope>
    <source>
        <strain evidence="2">Rsan-2018</strain>
    </source>
</reference>
<dbReference type="Proteomes" id="UP000821837">
    <property type="component" value="Chromosome 1"/>
</dbReference>
<comment type="caution">
    <text evidence="2">The sequence shown here is derived from an EMBL/GenBank/DDBJ whole genome shotgun (WGS) entry which is preliminary data.</text>
</comment>
<dbReference type="AlphaFoldDB" id="A0A9D4T8T5"/>
<proteinExistence type="predicted"/>